<dbReference type="Gene3D" id="1.10.357.10">
    <property type="entry name" value="Tetracycline Repressor, domain 2"/>
    <property type="match status" value="1"/>
</dbReference>
<feature type="DNA-binding region" description="H-T-H motif" evidence="4">
    <location>
        <begin position="39"/>
        <end position="58"/>
    </location>
</feature>
<gene>
    <name evidence="6" type="ORF">EGT67_16850</name>
</gene>
<feature type="domain" description="HTH tetR-type" evidence="5">
    <location>
        <begin position="16"/>
        <end position="76"/>
    </location>
</feature>
<dbReference type="Pfam" id="PF17754">
    <property type="entry name" value="TetR_C_14"/>
    <property type="match status" value="1"/>
</dbReference>
<dbReference type="Proteomes" id="UP000286208">
    <property type="component" value="Unassembled WGS sequence"/>
</dbReference>
<keyword evidence="7" id="KW-1185">Reference proteome</keyword>
<dbReference type="GO" id="GO:0003700">
    <property type="term" value="F:DNA-binding transcription factor activity"/>
    <property type="evidence" value="ECO:0007669"/>
    <property type="project" value="TreeGrafter"/>
</dbReference>
<evidence type="ECO:0000259" key="5">
    <source>
        <dbReference type="PROSITE" id="PS50977"/>
    </source>
</evidence>
<dbReference type="GO" id="GO:0000976">
    <property type="term" value="F:transcription cis-regulatory region binding"/>
    <property type="evidence" value="ECO:0007669"/>
    <property type="project" value="TreeGrafter"/>
</dbReference>
<proteinExistence type="predicted"/>
<dbReference type="EMBL" id="RKLP01000008">
    <property type="protein sequence ID" value="RVW08567.1"/>
    <property type="molecule type" value="Genomic_DNA"/>
</dbReference>
<evidence type="ECO:0000256" key="1">
    <source>
        <dbReference type="ARBA" id="ARBA00023015"/>
    </source>
</evidence>
<reference evidence="6 7" key="1">
    <citation type="submission" date="2018-11" db="EMBL/GenBank/DDBJ databases">
        <title>Rhodococcus spongicola sp. nov. and Rhodococcus xishaensis sp. nov. from marine sponges.</title>
        <authorList>
            <person name="Li L."/>
            <person name="Lin H.W."/>
        </authorList>
    </citation>
    <scope>NUCLEOTIDE SEQUENCE [LARGE SCALE GENOMIC DNA]</scope>
    <source>
        <strain evidence="6 7">CCTCC AB2014297</strain>
    </source>
</reference>
<dbReference type="OrthoDB" id="3787664at2"/>
<protein>
    <submittedName>
        <fullName evidence="6">TetR family transcriptional regulator</fullName>
    </submittedName>
</protein>
<dbReference type="SUPFAM" id="SSF46689">
    <property type="entry name" value="Homeodomain-like"/>
    <property type="match status" value="1"/>
</dbReference>
<sequence>MPGAQPVTSLTERRKAETQLEISRRAADLFSARGASSVTAEEIAAAAGIGLRTFYRYFRTKEDAVSPLLAGGVTNWITYLTEEADAADTPSVEQALERATRRALTPSEDVTEEMLQWTRGLLRTVHDEPGLHAVWLRVQHDSEEGLVAALTPLMGPDTDPLTVRLVAAAANAAMRIAVETWAATDAPTTGPDGPAELAVGCMRRLVDHVNSRNPENN</sequence>
<evidence type="ECO:0000256" key="4">
    <source>
        <dbReference type="PROSITE-ProRule" id="PRU00335"/>
    </source>
</evidence>
<keyword evidence="3" id="KW-0804">Transcription</keyword>
<dbReference type="InterPro" id="IPR009057">
    <property type="entry name" value="Homeodomain-like_sf"/>
</dbReference>
<comment type="caution">
    <text evidence="6">The sequence shown here is derived from an EMBL/GenBank/DDBJ whole genome shotgun (WGS) entry which is preliminary data.</text>
</comment>
<dbReference type="RefSeq" id="WP_127917220.1">
    <property type="nucleotide sequence ID" value="NZ_RKLP01000008.1"/>
</dbReference>
<dbReference type="PANTHER" id="PTHR30055">
    <property type="entry name" value="HTH-TYPE TRANSCRIPTIONAL REGULATOR RUTR"/>
    <property type="match status" value="1"/>
</dbReference>
<keyword evidence="1" id="KW-0805">Transcription regulation</keyword>
<evidence type="ECO:0000313" key="6">
    <source>
        <dbReference type="EMBL" id="RVW08567.1"/>
    </source>
</evidence>
<dbReference type="Pfam" id="PF00440">
    <property type="entry name" value="TetR_N"/>
    <property type="match status" value="1"/>
</dbReference>
<dbReference type="AlphaFoldDB" id="A0A3S3BD48"/>
<evidence type="ECO:0000256" key="2">
    <source>
        <dbReference type="ARBA" id="ARBA00023125"/>
    </source>
</evidence>
<dbReference type="PROSITE" id="PS50977">
    <property type="entry name" value="HTH_TETR_2"/>
    <property type="match status" value="1"/>
</dbReference>
<keyword evidence="2 4" id="KW-0238">DNA-binding</keyword>
<evidence type="ECO:0000256" key="3">
    <source>
        <dbReference type="ARBA" id="ARBA00023163"/>
    </source>
</evidence>
<dbReference type="InterPro" id="IPR001647">
    <property type="entry name" value="HTH_TetR"/>
</dbReference>
<dbReference type="PANTHER" id="PTHR30055:SF238">
    <property type="entry name" value="MYCOFACTOCIN BIOSYNTHESIS TRANSCRIPTIONAL REGULATOR MFTR-RELATED"/>
    <property type="match status" value="1"/>
</dbReference>
<organism evidence="6 7">
    <name type="scientific">Prescottella agglutinans</name>
    <dbReference type="NCBI Taxonomy" id="1644129"/>
    <lineage>
        <taxon>Bacteria</taxon>
        <taxon>Bacillati</taxon>
        <taxon>Actinomycetota</taxon>
        <taxon>Actinomycetes</taxon>
        <taxon>Mycobacteriales</taxon>
        <taxon>Nocardiaceae</taxon>
        <taxon>Prescottella</taxon>
    </lineage>
</organism>
<name>A0A3S3BD48_9NOCA</name>
<dbReference type="InterPro" id="IPR050109">
    <property type="entry name" value="HTH-type_TetR-like_transc_reg"/>
</dbReference>
<accession>A0A3S3BD48</accession>
<dbReference type="PRINTS" id="PR00455">
    <property type="entry name" value="HTHTETR"/>
</dbReference>
<dbReference type="InterPro" id="IPR041347">
    <property type="entry name" value="MftR_C"/>
</dbReference>
<evidence type="ECO:0000313" key="7">
    <source>
        <dbReference type="Proteomes" id="UP000286208"/>
    </source>
</evidence>